<accession>A0ABQ8WRA9</accession>
<evidence type="ECO:0000259" key="4">
    <source>
        <dbReference type="SMART" id="SM00446"/>
    </source>
</evidence>
<dbReference type="SUPFAM" id="SSF52058">
    <property type="entry name" value="L domain-like"/>
    <property type="match status" value="1"/>
</dbReference>
<dbReference type="Gene3D" id="3.80.10.10">
    <property type="entry name" value="Ribonuclease Inhibitor"/>
    <property type="match status" value="2"/>
</dbReference>
<dbReference type="SMART" id="SM00369">
    <property type="entry name" value="LRR_TYP"/>
    <property type="match status" value="5"/>
</dbReference>
<evidence type="ECO:0000313" key="6">
    <source>
        <dbReference type="Proteomes" id="UP001220256"/>
    </source>
</evidence>
<evidence type="ECO:0000256" key="1">
    <source>
        <dbReference type="ARBA" id="ARBA00022614"/>
    </source>
</evidence>
<dbReference type="PROSITE" id="PS51450">
    <property type="entry name" value="LRR"/>
    <property type="match status" value="8"/>
</dbReference>
<dbReference type="EMBL" id="JAPVEB010000002">
    <property type="protein sequence ID" value="KAJ5275001.1"/>
    <property type="molecule type" value="Genomic_DNA"/>
</dbReference>
<dbReference type="PANTHER" id="PTHR46652:SF3">
    <property type="entry name" value="LEUCINE-RICH REPEAT-CONTAINING PROTEIN 9"/>
    <property type="match status" value="1"/>
</dbReference>
<evidence type="ECO:0000313" key="5">
    <source>
        <dbReference type="EMBL" id="KAJ5275001.1"/>
    </source>
</evidence>
<comment type="caution">
    <text evidence="5">The sequence shown here is derived from an EMBL/GenBank/DDBJ whole genome shotgun (WGS) entry which is preliminary data.</text>
</comment>
<dbReference type="SMART" id="SM00365">
    <property type="entry name" value="LRR_SD22"/>
    <property type="match status" value="10"/>
</dbReference>
<keyword evidence="1" id="KW-0433">Leucine-rich repeat</keyword>
<dbReference type="SMART" id="SM00446">
    <property type="entry name" value="LRRcap"/>
    <property type="match status" value="1"/>
</dbReference>
<dbReference type="Pfam" id="PF13516">
    <property type="entry name" value="LRR_6"/>
    <property type="match status" value="1"/>
</dbReference>
<dbReference type="Pfam" id="PF12799">
    <property type="entry name" value="LRR_4"/>
    <property type="match status" value="1"/>
</dbReference>
<name>A0ABQ8WRA9_PENCH</name>
<dbReference type="InterPro" id="IPR025875">
    <property type="entry name" value="Leu-rich_rpt_4"/>
</dbReference>
<dbReference type="InterPro" id="IPR032675">
    <property type="entry name" value="LRR_dom_sf"/>
</dbReference>
<protein>
    <recommendedName>
        <fullName evidence="4">U2A'/phosphoprotein 32 family A C-terminal domain-containing protein</fullName>
    </recommendedName>
</protein>
<feature type="domain" description="U2A'/phosphoprotein 32 family A C-terminal" evidence="4">
    <location>
        <begin position="338"/>
        <end position="356"/>
    </location>
</feature>
<evidence type="ECO:0000256" key="3">
    <source>
        <dbReference type="SAM" id="MobiDB-lite"/>
    </source>
</evidence>
<proteinExistence type="predicted"/>
<evidence type="ECO:0000256" key="2">
    <source>
        <dbReference type="ARBA" id="ARBA00022737"/>
    </source>
</evidence>
<dbReference type="PANTHER" id="PTHR46652">
    <property type="entry name" value="LEUCINE-RICH REPEAT AND IQ DOMAIN-CONTAINING PROTEIN 1-RELATED"/>
    <property type="match status" value="1"/>
</dbReference>
<organism evidence="5 6">
    <name type="scientific">Penicillium chrysogenum</name>
    <name type="common">Penicillium notatum</name>
    <dbReference type="NCBI Taxonomy" id="5076"/>
    <lineage>
        <taxon>Eukaryota</taxon>
        <taxon>Fungi</taxon>
        <taxon>Dikarya</taxon>
        <taxon>Ascomycota</taxon>
        <taxon>Pezizomycotina</taxon>
        <taxon>Eurotiomycetes</taxon>
        <taxon>Eurotiomycetidae</taxon>
        <taxon>Eurotiales</taxon>
        <taxon>Aspergillaceae</taxon>
        <taxon>Penicillium</taxon>
        <taxon>Penicillium chrysogenum species complex</taxon>
    </lineage>
</organism>
<keyword evidence="6" id="KW-1185">Reference proteome</keyword>
<reference evidence="5 6" key="1">
    <citation type="journal article" date="2023" name="IMA Fungus">
        <title>Comparative genomic study of the Penicillium genus elucidates a diverse pangenome and 15 lateral gene transfer events.</title>
        <authorList>
            <person name="Petersen C."/>
            <person name="Sorensen T."/>
            <person name="Nielsen M.R."/>
            <person name="Sondergaard T.E."/>
            <person name="Sorensen J.L."/>
            <person name="Fitzpatrick D.A."/>
            <person name="Frisvad J.C."/>
            <person name="Nielsen K.L."/>
        </authorList>
    </citation>
    <scope>NUCLEOTIDE SEQUENCE [LARGE SCALE GENOMIC DNA]</scope>
    <source>
        <strain evidence="5 6">IBT 3361</strain>
    </source>
</reference>
<sequence length="362" mass="41466">MKNKEGWDGKMRMEPKAVITNPEALEDSDYSDPDAPPVEEIEADEDLLADEDVNAEDIDLVHCRISSISALKLERFPKLQRLCMRQNQISRINFPPNVAASLTELDLYDNLIPHIKGLEEFHNLTSLDLSFNKIKHIKNISHLKKLTEIFFVQNKISRIEGLEELTAIKNLELGANKIREIENLETLTALEELWLGKNKIVEMKVRSYHPKYLKEVEKLTPSQNLDNLSNLRIISIQSNRLTKITGLSALPKLEELYLSHNAITELAGLESNETLRVLDFSNNQVSHLEHLSSLKNLEELWGSNNQLASFEEVERELKDKEKLQTVYFEGNPLQLNGPAVYRNKVRLALPNIQQIDATFVRV</sequence>
<keyword evidence="2" id="KW-0677">Repeat</keyword>
<dbReference type="Pfam" id="PF14580">
    <property type="entry name" value="LRR_9"/>
    <property type="match status" value="1"/>
</dbReference>
<dbReference type="InterPro" id="IPR001611">
    <property type="entry name" value="Leu-rich_rpt"/>
</dbReference>
<dbReference type="Proteomes" id="UP001220256">
    <property type="component" value="Unassembled WGS sequence"/>
</dbReference>
<dbReference type="InterPro" id="IPR003603">
    <property type="entry name" value="U2A'_phosphoprotein32A_C"/>
</dbReference>
<dbReference type="InterPro" id="IPR003591">
    <property type="entry name" value="Leu-rich_rpt_typical-subtyp"/>
</dbReference>
<feature type="compositionally biased region" description="Basic and acidic residues" evidence="3">
    <location>
        <begin position="1"/>
        <end position="15"/>
    </location>
</feature>
<feature type="compositionally biased region" description="Acidic residues" evidence="3">
    <location>
        <begin position="24"/>
        <end position="37"/>
    </location>
</feature>
<gene>
    <name evidence="5" type="ORF">N7505_003546</name>
</gene>
<dbReference type="InterPro" id="IPR050836">
    <property type="entry name" value="SDS22/Internalin_LRR"/>
</dbReference>
<feature type="region of interest" description="Disordered" evidence="3">
    <location>
        <begin position="1"/>
        <end position="37"/>
    </location>
</feature>